<evidence type="ECO:0000313" key="5">
    <source>
        <dbReference type="EMBL" id="GGF97807.1"/>
    </source>
</evidence>
<evidence type="ECO:0000313" key="6">
    <source>
        <dbReference type="Proteomes" id="UP000636949"/>
    </source>
</evidence>
<dbReference type="EMBL" id="BMJS01000013">
    <property type="protein sequence ID" value="GGF97807.1"/>
    <property type="molecule type" value="Genomic_DNA"/>
</dbReference>
<dbReference type="Gene3D" id="2.40.128.720">
    <property type="match status" value="1"/>
</dbReference>
<dbReference type="InterPro" id="IPR031325">
    <property type="entry name" value="RHS_repeat"/>
</dbReference>
<keyword evidence="1" id="KW-0677">Repeat</keyword>
<accession>A0A8J3E9A3</accession>
<reference evidence="5" key="2">
    <citation type="submission" date="2020-09" db="EMBL/GenBank/DDBJ databases">
        <authorList>
            <person name="Sun Q."/>
            <person name="Zhou Y."/>
        </authorList>
    </citation>
    <scope>NUCLEOTIDE SEQUENCE</scope>
    <source>
        <strain evidence="5">CGMCC 1.15758</strain>
    </source>
</reference>
<name>A0A8J3E9A3_9GAMM</name>
<dbReference type="OrthoDB" id="5620365at2"/>
<feature type="domain" description="Teneurin-like YD-shell" evidence="4">
    <location>
        <begin position="1068"/>
        <end position="1289"/>
    </location>
</feature>
<dbReference type="InterPro" id="IPR056823">
    <property type="entry name" value="TEN-like_YD-shell"/>
</dbReference>
<sequence length="1295" mass="144032">MIHKFKLSLMGCLFLSAVSYGTSVESVSAPVAVHHNKASLKSPRNTSSQDDEKSNYKGSQADNKTIKSLSESVNPATGALSISLPLLSVKGFIPLDVSVSFSAGSSGMLGLPNGWQFNIDYVVPGKSMTFNGKTYVIDFNWSDSTGYQSGLKYLNQHGVLFKDMLTDTPLPTSFADSRAYRYCLSMPDGSADYFDATGKLIAKGDRFGNHIRYDYNDPEMGVQHNYLKSITDSLGQVFNFGYSANELSISYIDSQNRSHTQSLAYNQNGILSYTDSLGFITQLNYQTRNGVPVVNQILYPNGLETDISYQDLHFKTPDNKIGALNAVATINHIDHANADQVLAEADYEFSQNNFTGYPNNYPLSDDKDSLMESNNPDYRYTVTVKVNEHSKTASNSMDIRKTQTIYNAMSEPVEQDVYLAGENTPTYRTKNKYQLINNKHLRTVNYNKPIEETSAIYDAATQGYITLGKSDYTYDAYGNTLTTDTYKYNPLTQKLVESTKSINSYDQSFNQPLTNINMAWNPLTNTFDTKSVENTLSNDHKNVLQSTLYDGDINATNAWKSTDYSYDSHGLVIQSTVKWSQAGHTGVQSSTVKDSFSYDLSKRLETLTHTDALGSVTTQVIDSITGDLLSKCSALGNTITSSYDLDGRVLKKTLPAGQSITYQYEDYQKDKQNAVTEISPLGAKTTTQYDASNHKIATYSNTDPNNINDMVLQEADRYNSYGELVQKKDALGNVTSYSYNALSLPTAQTDSDGNVTTMQYDLAHLSQTSFVNGIKTKTVIYNPDKKPLKTISYPNSHNPLQPHYHLEEISTLDGNNQVLETTHNKIDDSGAVTVLNTLTSSYTPDGKTQSQILQSGQSKETITAEYDLLDDVLDKTKTLDFSDITGSHHYITHRDHFNYDAAGELIAETNQAGQSITYSYDQDGNKITETRLDGTVVHFAYDKNDNLITKTYTDNSGKHSYNYSYDADGNKVFESLDGQGIKISYTLSGLQTAISYPDGKVATATYNKYGQLLSSTDVNAQQTTMTYLKDGKLNTVSNNQDKVTYLYSTQDKPNENNQYGALIAKDYQGIYTQQFTADAFGQEHELKQIDSLGTTLLDIVNTFDAKGMLTDVIATSDKAPNDPNVNYIKHYTYDDFNQLIKEESDSLQKQPITSTSFAYDGNGNILRKTKDGKITTYQYNNLDQLISYTEDGSTYTPKYNANGDEVDDGKGTSYQFNGISQLIGVQNQAMHLEYSYYANGLRSDRTGLDTNGISQDHYRYYYTGDTISAVNDLTHPDNVSFFLDGKNRIHAYSVS</sequence>
<comment type="caution">
    <text evidence="5">The sequence shown here is derived from an EMBL/GenBank/DDBJ whole genome shotgun (WGS) entry which is preliminary data.</text>
</comment>
<keyword evidence="3" id="KW-0732">Signal</keyword>
<protein>
    <recommendedName>
        <fullName evidence="4">Teneurin-like YD-shell domain-containing protein</fullName>
    </recommendedName>
</protein>
<evidence type="ECO:0000259" key="4">
    <source>
        <dbReference type="Pfam" id="PF25023"/>
    </source>
</evidence>
<dbReference type="NCBIfam" id="TIGR01643">
    <property type="entry name" value="YD_repeat_2x"/>
    <property type="match status" value="2"/>
</dbReference>
<feature type="region of interest" description="Disordered" evidence="2">
    <location>
        <begin position="38"/>
        <end position="61"/>
    </location>
</feature>
<evidence type="ECO:0000256" key="2">
    <source>
        <dbReference type="SAM" id="MobiDB-lite"/>
    </source>
</evidence>
<dbReference type="RefSeq" id="WP_117002826.1">
    <property type="nucleotide sequence ID" value="NZ_BMJS01000013.1"/>
</dbReference>
<reference evidence="5" key="1">
    <citation type="journal article" date="2014" name="Int. J. Syst. Evol. Microbiol.">
        <title>Complete genome sequence of Corynebacterium casei LMG S-19264T (=DSM 44701T), isolated from a smear-ripened cheese.</title>
        <authorList>
            <consortium name="US DOE Joint Genome Institute (JGI-PGF)"/>
            <person name="Walter F."/>
            <person name="Albersmeier A."/>
            <person name="Kalinowski J."/>
            <person name="Ruckert C."/>
        </authorList>
    </citation>
    <scope>NUCLEOTIDE SEQUENCE</scope>
    <source>
        <strain evidence="5">CGMCC 1.15758</strain>
    </source>
</reference>
<dbReference type="Proteomes" id="UP000636949">
    <property type="component" value="Unassembled WGS sequence"/>
</dbReference>
<evidence type="ECO:0000256" key="3">
    <source>
        <dbReference type="SAM" id="SignalP"/>
    </source>
</evidence>
<dbReference type="Pfam" id="PF05593">
    <property type="entry name" value="RHS_repeat"/>
    <property type="match status" value="2"/>
</dbReference>
<dbReference type="Gene3D" id="2.180.10.10">
    <property type="entry name" value="RHS repeat-associated core"/>
    <property type="match status" value="1"/>
</dbReference>
<feature type="signal peptide" evidence="3">
    <location>
        <begin position="1"/>
        <end position="21"/>
    </location>
</feature>
<keyword evidence="6" id="KW-1185">Reference proteome</keyword>
<organism evidence="5 6">
    <name type="scientific">Cysteiniphilum litorale</name>
    <dbReference type="NCBI Taxonomy" id="2056700"/>
    <lineage>
        <taxon>Bacteria</taxon>
        <taxon>Pseudomonadati</taxon>
        <taxon>Pseudomonadota</taxon>
        <taxon>Gammaproteobacteria</taxon>
        <taxon>Thiotrichales</taxon>
        <taxon>Fastidiosibacteraceae</taxon>
        <taxon>Cysteiniphilum</taxon>
    </lineage>
</organism>
<feature type="chain" id="PRO_5035144516" description="Teneurin-like YD-shell domain-containing protein" evidence="3">
    <location>
        <begin position="22"/>
        <end position="1295"/>
    </location>
</feature>
<dbReference type="InterPro" id="IPR050708">
    <property type="entry name" value="T6SS_VgrG/RHS"/>
</dbReference>
<proteinExistence type="predicted"/>
<dbReference type="Pfam" id="PF25023">
    <property type="entry name" value="TEN_YD-shell"/>
    <property type="match status" value="1"/>
</dbReference>
<dbReference type="PANTHER" id="PTHR32305">
    <property type="match status" value="1"/>
</dbReference>
<gene>
    <name evidence="5" type="ORF">GCM10010995_13760</name>
</gene>
<evidence type="ECO:0000256" key="1">
    <source>
        <dbReference type="ARBA" id="ARBA00022737"/>
    </source>
</evidence>
<dbReference type="InterPro" id="IPR006530">
    <property type="entry name" value="YD"/>
</dbReference>
<dbReference type="PANTHER" id="PTHR32305:SF15">
    <property type="entry name" value="PROTEIN RHSA-RELATED"/>
    <property type="match status" value="1"/>
</dbReference>